<proteinExistence type="predicted"/>
<gene>
    <name evidence="1" type="ORF">NIK97_12145</name>
</gene>
<dbReference type="RefSeq" id="WP_113341838.1">
    <property type="nucleotide sequence ID" value="NZ_CP099968.1"/>
</dbReference>
<name>A0ABY5UHG6_9HYPH</name>
<evidence type="ECO:0000313" key="2">
    <source>
        <dbReference type="Proteomes" id="UP001058739"/>
    </source>
</evidence>
<protein>
    <submittedName>
        <fullName evidence="1">Uncharacterized protein</fullName>
    </submittedName>
</protein>
<keyword evidence="2" id="KW-1185">Reference proteome</keyword>
<sequence>MTMIENGFDIRREDDGTWRVIDVFNHQTVFHDGHLQKGLTEQQAKFVLDILSRKYAERHNEGGSGRLP</sequence>
<dbReference type="Proteomes" id="UP001058739">
    <property type="component" value="Chromosome 02"/>
</dbReference>
<organism evidence="1 2">
    <name type="scientific">Brucella pseudintermedia</name>
    <dbReference type="NCBI Taxonomy" id="370111"/>
    <lineage>
        <taxon>Bacteria</taxon>
        <taxon>Pseudomonadati</taxon>
        <taxon>Pseudomonadota</taxon>
        <taxon>Alphaproteobacteria</taxon>
        <taxon>Hyphomicrobiales</taxon>
        <taxon>Brucellaceae</taxon>
        <taxon>Brucella/Ochrobactrum group</taxon>
        <taxon>Brucella</taxon>
    </lineage>
</organism>
<evidence type="ECO:0000313" key="1">
    <source>
        <dbReference type="EMBL" id="UWL62296.1"/>
    </source>
</evidence>
<dbReference type="EMBL" id="CP099968">
    <property type="protein sequence ID" value="UWL62296.1"/>
    <property type="molecule type" value="Genomic_DNA"/>
</dbReference>
<reference evidence="1" key="1">
    <citation type="submission" date="2022-06" db="EMBL/GenBank/DDBJ databases">
        <title>Complete Genome Sequence of Deoxynivalenol-bioadsorption Ochrobactrum pseudintermedium ASAG-D25.</title>
        <authorList>
            <person name="Wang N."/>
        </authorList>
    </citation>
    <scope>NUCLEOTIDE SEQUENCE</scope>
    <source>
        <strain evidence="1">ASAG-D25</strain>
    </source>
</reference>
<accession>A0ABY5UHG6</accession>